<reference evidence="1 2" key="1">
    <citation type="submission" date="2018-06" db="EMBL/GenBank/DDBJ databases">
        <authorList>
            <consortium name="Pathogen Informatics"/>
            <person name="Doyle S."/>
        </authorList>
    </citation>
    <scope>NUCLEOTIDE SEQUENCE [LARGE SCALE GENOMIC DNA]</scope>
    <source>
        <strain evidence="1 2">NCTC12112</strain>
    </source>
</reference>
<proteinExistence type="predicted"/>
<dbReference type="AlphaFoldDB" id="A0AAX2JC27"/>
<organism evidence="1 2">
    <name type="scientific">Fusobacterium ulcerans</name>
    <dbReference type="NCBI Taxonomy" id="861"/>
    <lineage>
        <taxon>Bacteria</taxon>
        <taxon>Fusobacteriati</taxon>
        <taxon>Fusobacteriota</taxon>
        <taxon>Fusobacteriia</taxon>
        <taxon>Fusobacteriales</taxon>
        <taxon>Fusobacteriaceae</taxon>
        <taxon>Fusobacterium</taxon>
    </lineage>
</organism>
<accession>A0AAX2JC27</accession>
<dbReference type="Proteomes" id="UP000249008">
    <property type="component" value="Chromosome 1"/>
</dbReference>
<evidence type="ECO:0000313" key="1">
    <source>
        <dbReference type="EMBL" id="SQJ06821.1"/>
    </source>
</evidence>
<protein>
    <submittedName>
        <fullName evidence="1">Uncharacterized protein</fullName>
    </submittedName>
</protein>
<sequence length="48" mass="5644">MNFYVKMLIKVLEKSMSAQESEVLKKLKSGIDLNNKDRKQLEEMIDNL</sequence>
<evidence type="ECO:0000313" key="2">
    <source>
        <dbReference type="Proteomes" id="UP000249008"/>
    </source>
</evidence>
<gene>
    <name evidence="1" type="ORF">NCTC12112_02048</name>
</gene>
<dbReference type="GeneID" id="77469450"/>
<name>A0AAX2JC27_9FUSO</name>
<dbReference type="RefSeq" id="WP_005951366.1">
    <property type="nucleotide sequence ID" value="NZ_BAABXY010000001.1"/>
</dbReference>
<dbReference type="EMBL" id="LS483487">
    <property type="protein sequence ID" value="SQJ06821.1"/>
    <property type="molecule type" value="Genomic_DNA"/>
</dbReference>